<dbReference type="InterPro" id="IPR039910">
    <property type="entry name" value="D15-like"/>
</dbReference>
<sequence length="1078" mass="120050">MERIKVRVSTPAKNLFNLSVLEIIILNSISSNYYHSVSKEAGKFGNYKEIGFMHILRFFGLVLLSFMLSASPALAATDEKANDLTETETVKNQEQIIETVDIAGNRRLRDEDLLYYIKTRPGDVYNQAQLERDLRELLQLNFFDKVETKVLTEPGVRGGVNVIFQVVELPIIRDLQFEGLEAVPESDVLKAFREQRVGISKESVYDPVKAQNATRILREQLASKGFPNAKVTVKEEEVSATSTAITFVIEQGNRSRIVDIEFEGNEVFKDGELRNQLLLVKETGLISRTKGQDILDLKKLQYDLRKNVLSYMFSKGYFQARIGEPQVVGLGYRRTGLPLIGSLPLPIISSKDDTLRIIVPVTEGKIYRVGELKVEGNSIFSEQQILGGVGLQKGEVANGKRLQEGVYEDLKKAYGNQGFVLYNAEFEPEFKDNPANPNEGIVDITITIDEGKQFRLRRLEFTGNTFTRDRVLRREFLINEGDTYNQQSLEVSVLRLNQTGYFDPLDKDQDVEIRTNEEQGDVDLVVKVKEKGRQQISLNGGVSGIGGSFFGLEYSTNNLLGRGEVLSFQFGLGNRQQSFQFSYQNPYFRDRPISVGFSVFTSRYNFFGEGTFLSQNQNLIFDALNPQGQLTTDEGNLFTQKTYGASVFATAPLTEFLPKRAFSRLSRVGLTYQFSSTTIEEPRVNESGNAALAVPVIFSQPNIITSRITPTFVYDSRQPSANGIDTLRGTQISASFALAGLGGDVRTYQPSVTYTQFIPVRRRRSQNAEVFGFRIQAGTVGSFGISESIRNANSLAFVGGVPLYERYFLGSEYDLRGYTSRAIGPIAPFDGFVTSRNVRIATNVSGTPVVSTALSSDLLDELAQFGTFTGATGANPAALPGNFQFIGGDTQLLGNFEYRIPIFGPVSLAAFADIGTVFNLRKTGTQVINSEFLADETFLGAGTLTNLLLRNNPEIEGRFGSLLAFNNQLLTTDQFRLIFCQTVVCPTSPPVNVQQLFIRGEAQTNTLLRVDEATFNKFGDFRSSVGLELRVQVPVVNVPFRLIYYYNPNAKIGRTEELPGLFLPGKRSGFRFTVGRTF</sequence>
<dbReference type="NCBIfam" id="TIGR03303">
    <property type="entry name" value="OM_YaeT"/>
    <property type="match status" value="1"/>
</dbReference>
<dbReference type="AlphaFoldDB" id="A0A6J4Q1C4"/>
<dbReference type="EMBL" id="CADCUR010000308">
    <property type="protein sequence ID" value="CAA9431714.1"/>
    <property type="molecule type" value="Genomic_DNA"/>
</dbReference>
<evidence type="ECO:0000256" key="3">
    <source>
        <dbReference type="ARBA" id="ARBA00022692"/>
    </source>
</evidence>
<evidence type="ECO:0000256" key="9">
    <source>
        <dbReference type="SAM" id="Phobius"/>
    </source>
</evidence>
<evidence type="ECO:0000256" key="2">
    <source>
        <dbReference type="ARBA" id="ARBA00022452"/>
    </source>
</evidence>
<keyword evidence="7" id="KW-0998">Cell outer membrane</keyword>
<evidence type="ECO:0000256" key="8">
    <source>
        <dbReference type="NCBIfam" id="TIGR03303"/>
    </source>
</evidence>
<keyword evidence="5" id="KW-0677">Repeat</keyword>
<gene>
    <name evidence="11" type="ORF">AVDCRST_MAG74-3944</name>
</gene>
<dbReference type="Gene3D" id="3.10.20.310">
    <property type="entry name" value="membrane protein fhac"/>
    <property type="match status" value="5"/>
</dbReference>
<organism evidence="11">
    <name type="scientific">uncultured Pyrinomonadaceae bacterium</name>
    <dbReference type="NCBI Taxonomy" id="2283094"/>
    <lineage>
        <taxon>Bacteria</taxon>
        <taxon>Pseudomonadati</taxon>
        <taxon>Acidobacteriota</taxon>
        <taxon>Blastocatellia</taxon>
        <taxon>Blastocatellales</taxon>
        <taxon>Pyrinomonadaceae</taxon>
        <taxon>environmental samples</taxon>
    </lineage>
</organism>
<evidence type="ECO:0000256" key="7">
    <source>
        <dbReference type="ARBA" id="ARBA00023237"/>
    </source>
</evidence>
<keyword evidence="4" id="KW-0732">Signal</keyword>
<evidence type="ECO:0000256" key="5">
    <source>
        <dbReference type="ARBA" id="ARBA00022737"/>
    </source>
</evidence>
<dbReference type="GO" id="GO:0071709">
    <property type="term" value="P:membrane assembly"/>
    <property type="evidence" value="ECO:0007669"/>
    <property type="project" value="InterPro"/>
</dbReference>
<feature type="domain" description="POTRA" evidence="10">
    <location>
        <begin position="454"/>
        <end position="531"/>
    </location>
</feature>
<keyword evidence="3 9" id="KW-0812">Transmembrane</keyword>
<evidence type="ECO:0000256" key="6">
    <source>
        <dbReference type="ARBA" id="ARBA00023136"/>
    </source>
</evidence>
<evidence type="ECO:0000256" key="4">
    <source>
        <dbReference type="ARBA" id="ARBA00022729"/>
    </source>
</evidence>
<dbReference type="InterPro" id="IPR034746">
    <property type="entry name" value="POTRA"/>
</dbReference>
<protein>
    <recommendedName>
        <fullName evidence="8">Outer membrane protein assembly factor BamA</fullName>
    </recommendedName>
</protein>
<dbReference type="InterPro" id="IPR000184">
    <property type="entry name" value="Bac_surfAg_D15"/>
</dbReference>
<comment type="subcellular location">
    <subcellularLocation>
        <location evidence="1">Membrane</location>
    </subcellularLocation>
</comment>
<dbReference type="PROSITE" id="PS51779">
    <property type="entry name" value="POTRA"/>
    <property type="match status" value="1"/>
</dbReference>
<evidence type="ECO:0000259" key="10">
    <source>
        <dbReference type="PROSITE" id="PS51779"/>
    </source>
</evidence>
<dbReference type="PANTHER" id="PTHR12815:SF47">
    <property type="entry name" value="TRANSLOCATION AND ASSEMBLY MODULE SUBUNIT TAMA"/>
    <property type="match status" value="1"/>
</dbReference>
<accession>A0A6J4Q1C4</accession>
<dbReference type="Pfam" id="PF01103">
    <property type="entry name" value="Omp85"/>
    <property type="match status" value="1"/>
</dbReference>
<dbReference type="InterPro" id="IPR023707">
    <property type="entry name" value="OM_assembly_BamA"/>
</dbReference>
<evidence type="ECO:0000256" key="1">
    <source>
        <dbReference type="ARBA" id="ARBA00004370"/>
    </source>
</evidence>
<dbReference type="Pfam" id="PF07244">
    <property type="entry name" value="POTRA"/>
    <property type="match status" value="5"/>
</dbReference>
<dbReference type="GO" id="GO:0009279">
    <property type="term" value="C:cell outer membrane"/>
    <property type="evidence" value="ECO:0007669"/>
    <property type="project" value="UniProtKB-UniRule"/>
</dbReference>
<feature type="transmembrane region" description="Helical" evidence="9">
    <location>
        <begin position="55"/>
        <end position="75"/>
    </location>
</feature>
<keyword evidence="6 9" id="KW-0472">Membrane</keyword>
<dbReference type="PANTHER" id="PTHR12815">
    <property type="entry name" value="SORTING AND ASSEMBLY MACHINERY SAMM50 PROTEIN FAMILY MEMBER"/>
    <property type="match status" value="1"/>
</dbReference>
<name>A0A6J4Q1C4_9BACT</name>
<keyword evidence="9" id="KW-1133">Transmembrane helix</keyword>
<reference evidence="11" key="1">
    <citation type="submission" date="2020-02" db="EMBL/GenBank/DDBJ databases">
        <authorList>
            <person name="Meier V. D."/>
        </authorList>
    </citation>
    <scope>NUCLEOTIDE SEQUENCE</scope>
    <source>
        <strain evidence="11">AVDCRST_MAG74</strain>
    </source>
</reference>
<proteinExistence type="predicted"/>
<evidence type="ECO:0000313" key="11">
    <source>
        <dbReference type="EMBL" id="CAA9431714.1"/>
    </source>
</evidence>
<dbReference type="InterPro" id="IPR010827">
    <property type="entry name" value="BamA/TamA_POTRA"/>
</dbReference>
<dbReference type="Gene3D" id="2.40.160.50">
    <property type="entry name" value="membrane protein fhac: a member of the omp85/tpsb transporter family"/>
    <property type="match status" value="1"/>
</dbReference>
<keyword evidence="2" id="KW-1134">Transmembrane beta strand</keyword>